<evidence type="ECO:0000313" key="2">
    <source>
        <dbReference type="EMBL" id="TWT98836.1"/>
    </source>
</evidence>
<organism evidence="2 3">
    <name type="scientific">Neorhodopirellula pilleata</name>
    <dbReference type="NCBI Taxonomy" id="2714738"/>
    <lineage>
        <taxon>Bacteria</taxon>
        <taxon>Pseudomonadati</taxon>
        <taxon>Planctomycetota</taxon>
        <taxon>Planctomycetia</taxon>
        <taxon>Pirellulales</taxon>
        <taxon>Pirellulaceae</taxon>
        <taxon>Neorhodopirellula</taxon>
    </lineage>
</organism>
<dbReference type="PROSITE" id="PS51257">
    <property type="entry name" value="PROKAR_LIPOPROTEIN"/>
    <property type="match status" value="1"/>
</dbReference>
<dbReference type="AlphaFoldDB" id="A0A5C6AHE3"/>
<proteinExistence type="predicted"/>
<keyword evidence="3" id="KW-1185">Reference proteome</keyword>
<gene>
    <name evidence="2" type="ORF">Pla100_20020</name>
</gene>
<feature type="compositionally biased region" description="Low complexity" evidence="1">
    <location>
        <begin position="37"/>
        <end position="50"/>
    </location>
</feature>
<accession>A0A5C6AHE3</accession>
<dbReference type="EMBL" id="SJPM01000003">
    <property type="protein sequence ID" value="TWT98836.1"/>
    <property type="molecule type" value="Genomic_DNA"/>
</dbReference>
<evidence type="ECO:0000256" key="1">
    <source>
        <dbReference type="SAM" id="MobiDB-lite"/>
    </source>
</evidence>
<sequence>MDRFLQFGRVYMGLARVFMGLAWITVVGCGGSEPSVAPTTGMAPTTTTAPDSGVSESSSDVPAKELKNGMTLPDEVPLEPSASSTTGPDSSKGLQLPDDLSPSL</sequence>
<name>A0A5C6AHE3_9BACT</name>
<comment type="caution">
    <text evidence="2">The sequence shown here is derived from an EMBL/GenBank/DDBJ whole genome shotgun (WGS) entry which is preliminary data.</text>
</comment>
<feature type="compositionally biased region" description="Polar residues" evidence="1">
    <location>
        <begin position="81"/>
        <end position="93"/>
    </location>
</feature>
<protein>
    <submittedName>
        <fullName evidence="2">Uncharacterized protein</fullName>
    </submittedName>
</protein>
<feature type="region of interest" description="Disordered" evidence="1">
    <location>
        <begin position="33"/>
        <end position="104"/>
    </location>
</feature>
<evidence type="ECO:0000313" key="3">
    <source>
        <dbReference type="Proteomes" id="UP000316213"/>
    </source>
</evidence>
<dbReference type="Proteomes" id="UP000316213">
    <property type="component" value="Unassembled WGS sequence"/>
</dbReference>
<dbReference type="RefSeq" id="WP_146577507.1">
    <property type="nucleotide sequence ID" value="NZ_SJPM01000003.1"/>
</dbReference>
<reference evidence="2 3" key="1">
    <citation type="submission" date="2019-02" db="EMBL/GenBank/DDBJ databases">
        <title>Deep-cultivation of Planctomycetes and their phenomic and genomic characterization uncovers novel biology.</title>
        <authorList>
            <person name="Wiegand S."/>
            <person name="Jogler M."/>
            <person name="Boedeker C."/>
            <person name="Pinto D."/>
            <person name="Vollmers J."/>
            <person name="Rivas-Marin E."/>
            <person name="Kohn T."/>
            <person name="Peeters S.H."/>
            <person name="Heuer A."/>
            <person name="Rast P."/>
            <person name="Oberbeckmann S."/>
            <person name="Bunk B."/>
            <person name="Jeske O."/>
            <person name="Meyerdierks A."/>
            <person name="Storesund J.E."/>
            <person name="Kallscheuer N."/>
            <person name="Luecker S."/>
            <person name="Lage O.M."/>
            <person name="Pohl T."/>
            <person name="Merkel B.J."/>
            <person name="Hornburger P."/>
            <person name="Mueller R.-W."/>
            <person name="Bruemmer F."/>
            <person name="Labrenz M."/>
            <person name="Spormann A.M."/>
            <person name="Op Den Camp H."/>
            <person name="Overmann J."/>
            <person name="Amann R."/>
            <person name="Jetten M.S.M."/>
            <person name="Mascher T."/>
            <person name="Medema M.H."/>
            <person name="Devos D.P."/>
            <person name="Kaster A.-K."/>
            <person name="Ovreas L."/>
            <person name="Rohde M."/>
            <person name="Galperin M.Y."/>
            <person name="Jogler C."/>
        </authorList>
    </citation>
    <scope>NUCLEOTIDE SEQUENCE [LARGE SCALE GENOMIC DNA]</scope>
    <source>
        <strain evidence="2 3">Pla100</strain>
    </source>
</reference>